<keyword evidence="3" id="KW-1185">Reference proteome</keyword>
<gene>
    <name evidence="2" type="primary">Tf2-11</name>
    <name evidence="2" type="ORF">LSUE1_G009180</name>
</gene>
<dbReference type="OrthoDB" id="3563554at2759"/>
<dbReference type="Gene3D" id="3.30.420.10">
    <property type="entry name" value="Ribonuclease H-like superfamily/Ribonuclease H"/>
    <property type="match status" value="1"/>
</dbReference>
<dbReference type="InterPro" id="IPR012337">
    <property type="entry name" value="RNaseH-like_sf"/>
</dbReference>
<evidence type="ECO:0000259" key="1">
    <source>
        <dbReference type="Pfam" id="PF17921"/>
    </source>
</evidence>
<comment type="caution">
    <text evidence="2">The sequence shown here is derived from an EMBL/GenBank/DDBJ whole genome shotgun (WGS) entry which is preliminary data.</text>
</comment>
<sequence>MDSGNATIAYYSRKIIAAKLNYDVHDKELLAILYLEGPKYTVQKGSKNAQANVLSRQKEYSRKPTERPRAILKTTDEGMEYNHELLATIAIKDAYTEDECATRILKEPTNEFRIDQQGLLRFKGLVYIPSKMRRGFVKEQHSLPAHGYQGISKTYNRLSRDYYFPGIKKYVETTVTNCDLYNKNKANRHAPYGLLQPLEKSIAFDFIIKLPGFKEPITRVKFDFIWVVTDKLIKYTEFVPYKESSTAKELAYAFFKIIINRYKLLEEIISDRDKLFISYF</sequence>
<dbReference type="SUPFAM" id="SSF53098">
    <property type="entry name" value="Ribonuclease H-like"/>
    <property type="match status" value="1"/>
</dbReference>
<dbReference type="Pfam" id="PF17921">
    <property type="entry name" value="Integrase_H2C2"/>
    <property type="match status" value="1"/>
</dbReference>
<accession>A0A8T9BRS7</accession>
<evidence type="ECO:0000313" key="3">
    <source>
        <dbReference type="Proteomes" id="UP000469558"/>
    </source>
</evidence>
<dbReference type="Gene3D" id="1.10.340.70">
    <property type="match status" value="1"/>
</dbReference>
<dbReference type="InterPro" id="IPR036397">
    <property type="entry name" value="RNaseH_sf"/>
</dbReference>
<dbReference type="Proteomes" id="UP000469558">
    <property type="component" value="Unassembled WGS sequence"/>
</dbReference>
<dbReference type="EMBL" id="QGMK01002845">
    <property type="protein sequence ID" value="TVY55671.1"/>
    <property type="molecule type" value="Genomic_DNA"/>
</dbReference>
<dbReference type="AlphaFoldDB" id="A0A8T9BRS7"/>
<dbReference type="PANTHER" id="PTHR37984:SF15">
    <property type="entry name" value="INTEGRASE CATALYTIC DOMAIN-CONTAINING PROTEIN"/>
    <property type="match status" value="1"/>
</dbReference>
<dbReference type="GO" id="GO:0003676">
    <property type="term" value="F:nucleic acid binding"/>
    <property type="evidence" value="ECO:0007669"/>
    <property type="project" value="InterPro"/>
</dbReference>
<feature type="domain" description="Integrase zinc-binding" evidence="1">
    <location>
        <begin position="128"/>
        <end position="186"/>
    </location>
</feature>
<reference evidence="2 3" key="1">
    <citation type="submission" date="2018-05" db="EMBL/GenBank/DDBJ databases">
        <title>Genome sequencing and assembly of the regulated plant pathogen Lachnellula willkommii and related sister species for the development of diagnostic species identification markers.</title>
        <authorList>
            <person name="Giroux E."/>
            <person name="Bilodeau G."/>
        </authorList>
    </citation>
    <scope>NUCLEOTIDE SEQUENCE [LARGE SCALE GENOMIC DNA]</scope>
    <source>
        <strain evidence="2 3">CBS 268.59</strain>
    </source>
</reference>
<dbReference type="InterPro" id="IPR041588">
    <property type="entry name" value="Integrase_H2C2"/>
</dbReference>
<evidence type="ECO:0000313" key="2">
    <source>
        <dbReference type="EMBL" id="TVY55671.1"/>
    </source>
</evidence>
<dbReference type="PANTHER" id="PTHR37984">
    <property type="entry name" value="PROTEIN CBG26694"/>
    <property type="match status" value="1"/>
</dbReference>
<protein>
    <submittedName>
        <fullName evidence="2">Transposon Tf2-11 polyprotein</fullName>
    </submittedName>
</protein>
<proteinExistence type="predicted"/>
<dbReference type="InterPro" id="IPR050951">
    <property type="entry name" value="Retrovirus_Pol_polyprotein"/>
</dbReference>
<organism evidence="2 3">
    <name type="scientific">Lachnellula suecica</name>
    <dbReference type="NCBI Taxonomy" id="602035"/>
    <lineage>
        <taxon>Eukaryota</taxon>
        <taxon>Fungi</taxon>
        <taxon>Dikarya</taxon>
        <taxon>Ascomycota</taxon>
        <taxon>Pezizomycotina</taxon>
        <taxon>Leotiomycetes</taxon>
        <taxon>Helotiales</taxon>
        <taxon>Lachnaceae</taxon>
        <taxon>Lachnellula</taxon>
    </lineage>
</organism>
<name>A0A8T9BRS7_9HELO</name>